<evidence type="ECO:0000256" key="2">
    <source>
        <dbReference type="SAM" id="SignalP"/>
    </source>
</evidence>
<sequence>MSFLFCWMLLLSVFQTVKGQAPTINNFSPQNGPVKSTVTINGANFSTTPSQNIVFFGATIAKVSAATSTSLTVEVPVGATYEPISVVNGATSLIGYSKTPFITTFIPSKGNITVDDIKVTSGKALTGTGALKNVLIADMDGDGKSDLVVLSGITVSIFHNISSAGSISSSSFVNAESFDIDEELIPIAIAIGDLDNDGKLDIAITSAASSGIGVVSIARNTSSNGVTSFDEVLDYVTGANPVSIAIIDLDGDGKADLITSNFDDNTVSVLQNISTGIGRISFANKVDYITGANPSFVETADLDGDGKVELVTANSGSATISVLKNTSTIGTISFDSEVLFPVGAGPYSLVIGDLDKDDKQDIAVVNRTSNTVSILRNTTSGVGNISFASKIDLTAKSGVKSIAIGDLDGDGKLDLVVTSTGVLSVFHNTSLAAGTISFGNRVDIKGATNIDKVSIGDLDGDGRNDLITENGGDGTMSIFYNSPVFVPTIQATNVIFTNTTATTTTASWVNGNGSTRLVFMYVGTSDSPLPVDYTTYTPNTVFGTGTQVGATGWYCIYNGTGTTVDITGLTPGVEYRLMTLEYNGSLSNELYLTTTNDTNPKDVIALSNISSLIDLSASAGVLSPDFSPTILKYSTTVPYAVENTTLTPVTTNANATVKIKDVLVPSGIASDSYPLVVGANVFTVVVTAQDGITTTTYEVTITRTAPPTITIAGDLLGYVTTYGTASDSKIINVSGANMLEGITITPPSQFEVSKDGITFTSSVIIDGLGTIASTPVYIRIKGTTPAADVAYSGNVSLVSGVFNNSVAISGTVNKADLNIVIDSQTRIYGKDNLAFTATTYDGFKNEDTEAVLTGLTIFDTTANIESAVGSYPITGSGKTSGNYNITYVAGNVVVTKATLRITVVNVSKVYGAVNPELTVTYEGFENGDTVADITKPEISTTAEIGSPVNVVGYPIIASGAVSDNYTFTYNVGTLKITPASLKITVDNQYRFYGDDNLALTMKYEGFKNGDTIASLAPAPALVTLANASSPVGIYGIVSSTVIAAQNYDINFIGGIVVVEKAPLTIKANDDSRMYGIENPIFTISYIGFKNGDTDAEVSLTTLPVFVTTAGIGSPAGDYQIVVSGAIAVATNYFINDYLPGTLTIVASSNANLVDLEISKGILSPAFAEGTTEYTTTVPNDVTSITVTPSDSDVNATVTVNGVEVPSGTASGEIALQVGENTITTVVTAQDGTVKEYTVVVTREAAVVPIASDDANLVDLEISKGTLSPAFAEGTTEYTTTVPNDVTSITVTPSDSDVNATVTVNGVEVPSGTASGEIALQVGENIITTVVTAQDGTVKEYTVVVTREAAVVPIPSDDANLIDLEISKGTLSPAFAEGTTEYTTTVPNDVTSITVTPSDSDVNATVTVNGVEVPSGTASGEIALQVGENTITTVVTAQDGTVKEYTVVVTREAAAADNAGLSDITVNEGTLSPAFNTDTNDYRVDVPNDINSIIITPTPIDPNATIAMFVDGLPVDPTAPIDLKIGDNVITIVVTAPDGTQDTYTVVVNRAYVTPGAVIANNILTPNGDGKNDYWEVKNIDLYPNNSVRVYDRAGRIVYSKNGYNNEWDGSYNGSPLTENTYYYLIDLGTGLPNIKGFITILRD</sequence>
<evidence type="ECO:0000259" key="3">
    <source>
        <dbReference type="Pfam" id="PF01833"/>
    </source>
</evidence>
<keyword evidence="7" id="KW-1185">Reference proteome</keyword>
<dbReference type="RefSeq" id="WP_264206706.1">
    <property type="nucleotide sequence ID" value="NZ_JAOZEW010000013.1"/>
</dbReference>
<feature type="domain" description="Cadherin-like beta-sandwich-like" evidence="4">
    <location>
        <begin position="1363"/>
        <end position="1451"/>
    </location>
</feature>
<feature type="domain" description="Cadherin-like beta-sandwich-like" evidence="4">
    <location>
        <begin position="1157"/>
        <end position="1243"/>
    </location>
</feature>
<dbReference type="Pfam" id="PF18676">
    <property type="entry name" value="MBG_2"/>
    <property type="match status" value="4"/>
</dbReference>
<dbReference type="InterPro" id="IPR041286">
    <property type="entry name" value="MBG_2"/>
</dbReference>
<feature type="domain" description="Cadherin-like beta-sandwich-like" evidence="4">
    <location>
        <begin position="1460"/>
        <end position="1549"/>
    </location>
</feature>
<name>A0A9X2YVT4_9FLAO</name>
<dbReference type="InterPro" id="IPR013517">
    <property type="entry name" value="FG-GAP"/>
</dbReference>
<dbReference type="Gene3D" id="3.30.160.710">
    <property type="match status" value="4"/>
</dbReference>
<feature type="domain" description="MBG" evidence="5">
    <location>
        <begin position="1063"/>
        <end position="1143"/>
    </location>
</feature>
<feature type="domain" description="IPT/TIG" evidence="3">
    <location>
        <begin position="22"/>
        <end position="90"/>
    </location>
</feature>
<dbReference type="SUPFAM" id="SSF69318">
    <property type="entry name" value="Integrin alpha N-terminal domain"/>
    <property type="match status" value="1"/>
</dbReference>
<comment type="caution">
    <text evidence="6">The sequence shown here is derived from an EMBL/GenBank/DDBJ whole genome shotgun (WGS) entry which is preliminary data.</text>
</comment>
<dbReference type="InterPro" id="IPR026341">
    <property type="entry name" value="T9SS_type_B"/>
</dbReference>
<dbReference type="NCBIfam" id="TIGR04131">
    <property type="entry name" value="Bac_Flav_CTERM"/>
    <property type="match status" value="1"/>
</dbReference>
<feature type="chain" id="PRO_5040917467" evidence="2">
    <location>
        <begin position="20"/>
        <end position="1643"/>
    </location>
</feature>
<dbReference type="PANTHER" id="PTHR46580">
    <property type="entry name" value="SENSOR KINASE-RELATED"/>
    <property type="match status" value="1"/>
</dbReference>
<feature type="domain" description="MBG" evidence="5">
    <location>
        <begin position="899"/>
        <end position="974"/>
    </location>
</feature>
<accession>A0A9X2YVT4</accession>
<dbReference type="Gene3D" id="2.60.40.10">
    <property type="entry name" value="Immunoglobulins"/>
    <property type="match status" value="1"/>
</dbReference>
<feature type="signal peptide" evidence="2">
    <location>
        <begin position="1"/>
        <end position="19"/>
    </location>
</feature>
<keyword evidence="1 2" id="KW-0732">Signal</keyword>
<dbReference type="Pfam" id="PF12733">
    <property type="entry name" value="Cadherin-like"/>
    <property type="match status" value="5"/>
</dbReference>
<dbReference type="SUPFAM" id="SSF81296">
    <property type="entry name" value="E set domains"/>
    <property type="match status" value="1"/>
</dbReference>
<evidence type="ECO:0000259" key="4">
    <source>
        <dbReference type="Pfam" id="PF12733"/>
    </source>
</evidence>
<protein>
    <submittedName>
        <fullName evidence="6">Cadherin-like beta sandwich domain-containing protein</fullName>
    </submittedName>
</protein>
<dbReference type="Pfam" id="PF01833">
    <property type="entry name" value="TIG"/>
    <property type="match status" value="1"/>
</dbReference>
<dbReference type="Proteomes" id="UP001151079">
    <property type="component" value="Unassembled WGS sequence"/>
</dbReference>
<dbReference type="PANTHER" id="PTHR46580:SF4">
    <property type="entry name" value="ATP_GTP-BINDING PROTEIN"/>
    <property type="match status" value="1"/>
</dbReference>
<dbReference type="InterPro" id="IPR028994">
    <property type="entry name" value="Integrin_alpha_N"/>
</dbReference>
<dbReference type="InterPro" id="IPR002909">
    <property type="entry name" value="IPT_dom"/>
</dbReference>
<evidence type="ECO:0000256" key="1">
    <source>
        <dbReference type="ARBA" id="ARBA00022729"/>
    </source>
</evidence>
<feature type="domain" description="Cadherin-like beta-sandwich-like" evidence="4">
    <location>
        <begin position="1265"/>
        <end position="1347"/>
    </location>
</feature>
<feature type="domain" description="Cadherin-like beta-sandwich-like" evidence="4">
    <location>
        <begin position="617"/>
        <end position="703"/>
    </location>
</feature>
<organism evidence="6 7">
    <name type="scientific">Flavobacterium shii</name>
    <dbReference type="NCBI Taxonomy" id="2987687"/>
    <lineage>
        <taxon>Bacteria</taxon>
        <taxon>Pseudomonadati</taxon>
        <taxon>Bacteroidota</taxon>
        <taxon>Flavobacteriia</taxon>
        <taxon>Flavobacteriales</taxon>
        <taxon>Flavobacteriaceae</taxon>
        <taxon>Flavobacterium</taxon>
    </lineage>
</organism>
<dbReference type="Pfam" id="PF13517">
    <property type="entry name" value="FG-GAP_3"/>
    <property type="match status" value="3"/>
</dbReference>
<dbReference type="InterPro" id="IPR025883">
    <property type="entry name" value="Cadherin-like_domain"/>
</dbReference>
<dbReference type="Pfam" id="PF13585">
    <property type="entry name" value="CHU_C"/>
    <property type="match status" value="1"/>
</dbReference>
<reference evidence="6" key="1">
    <citation type="submission" date="2022-10" db="EMBL/GenBank/DDBJ databases">
        <title>Two novel species of Flavobacterium.</title>
        <authorList>
            <person name="Liu Q."/>
            <person name="Xin Y.-H."/>
        </authorList>
    </citation>
    <scope>NUCLEOTIDE SEQUENCE</scope>
    <source>
        <strain evidence="6">LS1R49</strain>
    </source>
</reference>
<proteinExistence type="predicted"/>
<feature type="domain" description="MBG" evidence="5">
    <location>
        <begin position="817"/>
        <end position="891"/>
    </location>
</feature>
<feature type="domain" description="MBG" evidence="5">
    <location>
        <begin position="981"/>
        <end position="1054"/>
    </location>
</feature>
<evidence type="ECO:0000313" key="6">
    <source>
        <dbReference type="EMBL" id="MCV9928594.1"/>
    </source>
</evidence>
<evidence type="ECO:0000259" key="5">
    <source>
        <dbReference type="Pfam" id="PF18676"/>
    </source>
</evidence>
<dbReference type="EMBL" id="JAOZEW010000013">
    <property type="protein sequence ID" value="MCV9928594.1"/>
    <property type="molecule type" value="Genomic_DNA"/>
</dbReference>
<dbReference type="Gene3D" id="2.130.10.130">
    <property type="entry name" value="Integrin alpha, N-terminal"/>
    <property type="match status" value="2"/>
</dbReference>
<evidence type="ECO:0000313" key="7">
    <source>
        <dbReference type="Proteomes" id="UP001151079"/>
    </source>
</evidence>
<dbReference type="InterPro" id="IPR013783">
    <property type="entry name" value="Ig-like_fold"/>
</dbReference>
<gene>
    <name evidence="6" type="ORF">OIU83_13075</name>
</gene>
<dbReference type="InterPro" id="IPR014756">
    <property type="entry name" value="Ig_E-set"/>
</dbReference>